<dbReference type="AlphaFoldDB" id="A0AAX2ED92"/>
<dbReference type="RefSeq" id="WP_093879948.1">
    <property type="nucleotide sequence ID" value="NZ_FOCD01000001.1"/>
</dbReference>
<name>A0AAX2ED92_9BACI</name>
<proteinExistence type="predicted"/>
<accession>A0AAX2ED92</accession>
<comment type="caution">
    <text evidence="1">The sequence shown here is derived from an EMBL/GenBank/DDBJ whole genome shotgun (WGS) entry which is preliminary data.</text>
</comment>
<reference evidence="1 2" key="1">
    <citation type="submission" date="2016-10" db="EMBL/GenBank/DDBJ databases">
        <authorList>
            <person name="Varghese N."/>
            <person name="Submissions S."/>
        </authorList>
    </citation>
    <scope>NUCLEOTIDE SEQUENCE [LARGE SCALE GENOMIC DNA]</scope>
    <source>
        <strain evidence="1 2">DSM 21619</strain>
    </source>
</reference>
<evidence type="ECO:0000313" key="2">
    <source>
        <dbReference type="Proteomes" id="UP000199735"/>
    </source>
</evidence>
<organism evidence="1 2">
    <name type="scientific">Terribacillus saccharophilus</name>
    <dbReference type="NCBI Taxonomy" id="361277"/>
    <lineage>
        <taxon>Bacteria</taxon>
        <taxon>Bacillati</taxon>
        <taxon>Bacillota</taxon>
        <taxon>Bacilli</taxon>
        <taxon>Bacillales</taxon>
        <taxon>Bacillaceae</taxon>
        <taxon>Terribacillus</taxon>
    </lineage>
</organism>
<dbReference type="EMBL" id="FOCD01000001">
    <property type="protein sequence ID" value="SEM79990.1"/>
    <property type="molecule type" value="Genomic_DNA"/>
</dbReference>
<evidence type="ECO:0008006" key="3">
    <source>
        <dbReference type="Google" id="ProtNLM"/>
    </source>
</evidence>
<dbReference type="Proteomes" id="UP000199735">
    <property type="component" value="Unassembled WGS sequence"/>
</dbReference>
<evidence type="ECO:0000313" key="1">
    <source>
        <dbReference type="EMBL" id="SEM79990.1"/>
    </source>
</evidence>
<gene>
    <name evidence="1" type="ORF">SAMN04489762_1070</name>
</gene>
<protein>
    <recommendedName>
        <fullName evidence="3">YwpF-like protein</fullName>
    </recommendedName>
</protein>
<sequence>MEHKQLEGRLLLDPGAEIIFLRHEVCGRISEMELSEEDRFILLTGDKGHHPVKIDDLFDRPEPGSKRCMRIILKEAYRYQGAKVKVTLNTNETLLLNSVFIKRYVRNVMDHVQSGHIEMEEALELIDNLDDIGRSFE</sequence>